<dbReference type="KEGG" id="tbg:TbgDal_IV3930"/>
<keyword evidence="1" id="KW-0812">Transmembrane</keyword>
<reference evidence="3" key="1">
    <citation type="journal article" date="2010" name="PLoS Negl. Trop. Dis.">
        <title>The genome sequence of Trypanosoma brucei gambiense, causative agent of chronic human african trypanosomiasis.</title>
        <authorList>
            <person name="Jackson A.P."/>
            <person name="Sanders M."/>
            <person name="Berry A."/>
            <person name="McQuillan J."/>
            <person name="Aslett M.A."/>
            <person name="Quail M.A."/>
            <person name="Chukualim B."/>
            <person name="Capewell P."/>
            <person name="MacLeod A."/>
            <person name="Melville S.E."/>
            <person name="Gibson W."/>
            <person name="Barry J.D."/>
            <person name="Berriman M."/>
            <person name="Hertz-Fowler C."/>
        </authorList>
    </citation>
    <scope>NUCLEOTIDE SEQUENCE [LARGE SCALE GENOMIC DNA]</scope>
    <source>
        <strain evidence="3">MHOM/CI/86/DAL972</strain>
    </source>
</reference>
<accession>C9ZN40</accession>
<evidence type="ECO:0000313" key="3">
    <source>
        <dbReference type="Proteomes" id="UP000002316"/>
    </source>
</evidence>
<feature type="transmembrane region" description="Helical" evidence="1">
    <location>
        <begin position="53"/>
        <end position="76"/>
    </location>
</feature>
<keyword evidence="1" id="KW-0472">Membrane</keyword>
<gene>
    <name evidence="2" type="ORF">TbgDal_IV3930</name>
</gene>
<sequence>MMLLTTIPHMSTPHTFLPFAFSMPGTKMVRLASNLICGALSNFFSFFGEGVKFIMFCSVNFYIRAIYGCVIFNFVVMFVCDVNALEEWFIFAGCFFLIYLLFLVIYCFIIVLFLLVHCAFELFILFF</sequence>
<name>C9ZN40_TRYB9</name>
<dbReference type="GeneID" id="23859832"/>
<feature type="transmembrane region" description="Helical" evidence="1">
    <location>
        <begin position="28"/>
        <end position="47"/>
    </location>
</feature>
<dbReference type="EMBL" id="FN554967">
    <property type="protein sequence ID" value="CBH10694.1"/>
    <property type="molecule type" value="Genomic_DNA"/>
</dbReference>
<dbReference type="AlphaFoldDB" id="C9ZN40"/>
<protein>
    <submittedName>
        <fullName evidence="2">Uncharacterized protein</fullName>
    </submittedName>
</protein>
<proteinExistence type="predicted"/>
<evidence type="ECO:0000256" key="1">
    <source>
        <dbReference type="SAM" id="Phobius"/>
    </source>
</evidence>
<feature type="transmembrane region" description="Helical" evidence="1">
    <location>
        <begin position="88"/>
        <end position="116"/>
    </location>
</feature>
<organism evidence="2 3">
    <name type="scientific">Trypanosoma brucei gambiense (strain MHOM/CI/86/DAL972)</name>
    <dbReference type="NCBI Taxonomy" id="679716"/>
    <lineage>
        <taxon>Eukaryota</taxon>
        <taxon>Discoba</taxon>
        <taxon>Euglenozoa</taxon>
        <taxon>Kinetoplastea</taxon>
        <taxon>Metakinetoplastina</taxon>
        <taxon>Trypanosomatida</taxon>
        <taxon>Trypanosomatidae</taxon>
        <taxon>Trypanosoma</taxon>
    </lineage>
</organism>
<dbReference type="Proteomes" id="UP000002316">
    <property type="component" value="Chromosome 4"/>
</dbReference>
<dbReference type="RefSeq" id="XP_011772982.1">
    <property type="nucleotide sequence ID" value="XM_011774680.1"/>
</dbReference>
<evidence type="ECO:0000313" key="2">
    <source>
        <dbReference type="EMBL" id="CBH10694.1"/>
    </source>
</evidence>
<keyword evidence="1" id="KW-1133">Transmembrane helix</keyword>